<dbReference type="Gene3D" id="3.40.50.11980">
    <property type="match status" value="1"/>
</dbReference>
<protein>
    <submittedName>
        <fullName evidence="4 5">Uncharacterized protein LOC107268730</fullName>
    </submittedName>
</protein>
<evidence type="ECO:0000313" key="6">
    <source>
        <dbReference type="RefSeq" id="XP_024941780.1"/>
    </source>
</evidence>
<feature type="region of interest" description="Disordered" evidence="1">
    <location>
        <begin position="282"/>
        <end position="302"/>
    </location>
</feature>
<sequence>MSLSRESIIICEPSPSICKVNRTRRWTSKKRNNGGKRRKVEEPPKAPLRVEEYESPLKYLRINGRKRSLSSSKSDIIVIDSPEIKVSKTRLKQKCKRLSPIPITPEDNAALQDSVIIISDSEIESNKADKVTHSHDQVSPLPKEASSILESDSEDLILVECSNITDKHADRTNPVPQVQKGFYRTRASVKKMREEMSKENCQKTPQENMLDSDKGKISTLASKLHLQEKSKQVEVQRKEKNIEPKEASQVSEEIAVIWTSNTNTCLTTKSTYELETCGTSNLNATNEKQTDNSDTSNSNATDAVKMVIDPTTSQNLKSDRSNLHNLNARSRNISRRIRLKNAGKTPMMGKKKMKCLQDMVFNQASISSNNQYSPLSETVQVDCERRPPGSLREIIIDGSNVAFAHTAGKCFSIKGLQLVIDYFKSRGHTVKAFVPHHRRSPCHKILEQLYKQGIVIFTPSRNIDGKMITPYDDRYILEYATKCQGIVISHDRYRDLYDEKPGWKDTINKRLLEPTFVGDYVMFPDDPLGRRGPSLYDFLRH</sequence>
<dbReference type="InterPro" id="IPR051101">
    <property type="entry name" value="ZC3H12/N4BP1_RNase_Reg"/>
</dbReference>
<evidence type="ECO:0000313" key="3">
    <source>
        <dbReference type="Proteomes" id="UP000694920"/>
    </source>
</evidence>
<gene>
    <name evidence="4 5 6 7" type="primary">LOC107268730</name>
</gene>
<dbReference type="GO" id="GO:0003729">
    <property type="term" value="F:mRNA binding"/>
    <property type="evidence" value="ECO:0007669"/>
    <property type="project" value="TreeGrafter"/>
</dbReference>
<dbReference type="RefSeq" id="XP_015597263.1">
    <property type="nucleotide sequence ID" value="XM_015741777.2"/>
</dbReference>
<dbReference type="InterPro" id="IPR021869">
    <property type="entry name" value="RNase_Zc3h12_NYN"/>
</dbReference>
<dbReference type="AlphaFoldDB" id="A0AAJ7BZB5"/>
<organism evidence="3 5">
    <name type="scientific">Cephus cinctus</name>
    <name type="common">Wheat stem sawfly</name>
    <dbReference type="NCBI Taxonomy" id="211228"/>
    <lineage>
        <taxon>Eukaryota</taxon>
        <taxon>Metazoa</taxon>
        <taxon>Ecdysozoa</taxon>
        <taxon>Arthropoda</taxon>
        <taxon>Hexapoda</taxon>
        <taxon>Insecta</taxon>
        <taxon>Pterygota</taxon>
        <taxon>Neoptera</taxon>
        <taxon>Endopterygota</taxon>
        <taxon>Hymenoptera</taxon>
        <taxon>Cephoidea</taxon>
        <taxon>Cephidae</taxon>
        <taxon>Cephus</taxon>
    </lineage>
</organism>
<dbReference type="KEGG" id="ccin:107268730"/>
<accession>A0AAJ7BZB5</accession>
<dbReference type="PANTHER" id="PTHR12876">
    <property type="entry name" value="N4BP1-RELATED"/>
    <property type="match status" value="1"/>
</dbReference>
<proteinExistence type="predicted"/>
<dbReference type="RefSeq" id="XP_015597262.1">
    <property type="nucleotide sequence ID" value="XM_015741776.2"/>
</dbReference>
<dbReference type="FunFam" id="3.40.50.11980:FF:000001">
    <property type="entry name" value="ZC3H12A isoform 1"/>
    <property type="match status" value="1"/>
</dbReference>
<dbReference type="RefSeq" id="XP_024941782.1">
    <property type="nucleotide sequence ID" value="XM_025086014.1"/>
</dbReference>
<dbReference type="GO" id="GO:0036464">
    <property type="term" value="C:cytoplasmic ribonucleoprotein granule"/>
    <property type="evidence" value="ECO:0007669"/>
    <property type="project" value="TreeGrafter"/>
</dbReference>
<evidence type="ECO:0000259" key="2">
    <source>
        <dbReference type="Pfam" id="PF11977"/>
    </source>
</evidence>
<feature type="domain" description="RNase NYN" evidence="2">
    <location>
        <begin position="391"/>
        <end position="535"/>
    </location>
</feature>
<dbReference type="Proteomes" id="UP000694920">
    <property type="component" value="Unplaced"/>
</dbReference>
<feature type="compositionally biased region" description="Polar residues" evidence="1">
    <location>
        <begin position="282"/>
        <end position="301"/>
    </location>
</feature>
<evidence type="ECO:0000256" key="1">
    <source>
        <dbReference type="SAM" id="MobiDB-lite"/>
    </source>
</evidence>
<feature type="compositionally biased region" description="Basic residues" evidence="1">
    <location>
        <begin position="25"/>
        <end position="38"/>
    </location>
</feature>
<dbReference type="Pfam" id="PF11977">
    <property type="entry name" value="RNase_Zc3h12a"/>
    <property type="match status" value="1"/>
</dbReference>
<reference evidence="4 5" key="1">
    <citation type="submission" date="2025-04" db="UniProtKB">
        <authorList>
            <consortium name="RefSeq"/>
        </authorList>
    </citation>
    <scope>IDENTIFICATION</scope>
</reference>
<dbReference type="GeneID" id="107268730"/>
<feature type="region of interest" description="Disordered" evidence="1">
    <location>
        <begin position="25"/>
        <end position="46"/>
    </location>
</feature>
<dbReference type="GO" id="GO:0005634">
    <property type="term" value="C:nucleus"/>
    <property type="evidence" value="ECO:0007669"/>
    <property type="project" value="TreeGrafter"/>
</dbReference>
<dbReference type="GO" id="GO:0004521">
    <property type="term" value="F:RNA endonuclease activity"/>
    <property type="evidence" value="ECO:0007669"/>
    <property type="project" value="TreeGrafter"/>
</dbReference>
<dbReference type="PANTHER" id="PTHR12876:SF35">
    <property type="entry name" value="LD08718P-RELATED"/>
    <property type="match status" value="1"/>
</dbReference>
<evidence type="ECO:0000313" key="4">
    <source>
        <dbReference type="RefSeq" id="XP_015597262.1"/>
    </source>
</evidence>
<evidence type="ECO:0000313" key="7">
    <source>
        <dbReference type="RefSeq" id="XP_024941782.1"/>
    </source>
</evidence>
<dbReference type="RefSeq" id="XP_024941780.1">
    <property type="nucleotide sequence ID" value="XM_025086012.1"/>
</dbReference>
<name>A0AAJ7BZB5_CEPCN</name>
<evidence type="ECO:0000313" key="5">
    <source>
        <dbReference type="RefSeq" id="XP_015597263.1"/>
    </source>
</evidence>
<dbReference type="CDD" id="cd18719">
    <property type="entry name" value="PIN_Zc3h12a-N4BP1-like"/>
    <property type="match status" value="1"/>
</dbReference>
<keyword evidence="3" id="KW-1185">Reference proteome</keyword>